<dbReference type="EMBL" id="NKCK01000875">
    <property type="protein sequence ID" value="RSL76826.1"/>
    <property type="molecule type" value="Genomic_DNA"/>
</dbReference>
<name>A0A428RH30_9HYPO</name>
<feature type="domain" description="PD-(D/E)XK nuclease-like" evidence="2">
    <location>
        <begin position="168"/>
        <end position="438"/>
    </location>
</feature>
<feature type="region of interest" description="Disordered" evidence="1">
    <location>
        <begin position="12"/>
        <end position="68"/>
    </location>
</feature>
<evidence type="ECO:0000313" key="3">
    <source>
        <dbReference type="EMBL" id="RSL76826.1"/>
    </source>
</evidence>
<proteinExistence type="predicted"/>
<dbReference type="InterPro" id="IPR046797">
    <property type="entry name" value="PDDEXK_12"/>
</dbReference>
<organism evidence="3 4">
    <name type="scientific">Fusarium oligoseptatum</name>
    <dbReference type="NCBI Taxonomy" id="2604345"/>
    <lineage>
        <taxon>Eukaryota</taxon>
        <taxon>Fungi</taxon>
        <taxon>Dikarya</taxon>
        <taxon>Ascomycota</taxon>
        <taxon>Pezizomycotina</taxon>
        <taxon>Sordariomycetes</taxon>
        <taxon>Hypocreomycetidae</taxon>
        <taxon>Hypocreales</taxon>
        <taxon>Nectriaceae</taxon>
        <taxon>Fusarium</taxon>
        <taxon>Fusarium solani species complex</taxon>
    </lineage>
</organism>
<dbReference type="STRING" id="1325735.A0A428RH30"/>
<evidence type="ECO:0000313" key="4">
    <source>
        <dbReference type="Proteomes" id="UP000287144"/>
    </source>
</evidence>
<evidence type="ECO:0000259" key="2">
    <source>
        <dbReference type="Pfam" id="PF20516"/>
    </source>
</evidence>
<reference evidence="3 4" key="1">
    <citation type="submission" date="2017-06" db="EMBL/GenBank/DDBJ databases">
        <title>Comparative genomic analysis of Ambrosia Fusariam Clade fungi.</title>
        <authorList>
            <person name="Stajich J.E."/>
            <person name="Carrillo J."/>
            <person name="Kijimoto T."/>
            <person name="Eskalen A."/>
            <person name="O'Donnell K."/>
            <person name="Kasson M."/>
        </authorList>
    </citation>
    <scope>NUCLEOTIDE SEQUENCE [LARGE SCALE GENOMIC DNA]</scope>
    <source>
        <strain evidence="3 4">NRRL62579</strain>
    </source>
</reference>
<keyword evidence="4" id="KW-1185">Reference proteome</keyword>
<feature type="compositionally biased region" description="Pro residues" evidence="1">
    <location>
        <begin position="46"/>
        <end position="62"/>
    </location>
</feature>
<dbReference type="AlphaFoldDB" id="A0A428RH30"/>
<accession>A0A428RH30</accession>
<protein>
    <recommendedName>
        <fullName evidence="2">PD-(D/E)XK nuclease-like domain-containing protein</fullName>
    </recommendedName>
</protein>
<gene>
    <name evidence="3" type="ORF">CEP52_017764</name>
</gene>
<evidence type="ECO:0000256" key="1">
    <source>
        <dbReference type="SAM" id="MobiDB-lite"/>
    </source>
</evidence>
<dbReference type="Proteomes" id="UP000287144">
    <property type="component" value="Unassembled WGS sequence"/>
</dbReference>
<dbReference type="Pfam" id="PF20516">
    <property type="entry name" value="PDDEXK_12"/>
    <property type="match status" value="1"/>
</dbReference>
<comment type="caution">
    <text evidence="3">The sequence shown here is derived from an EMBL/GenBank/DDBJ whole genome shotgun (WGS) entry which is preliminary data.</text>
</comment>
<sequence length="451" mass="49516">MHPLIIQAWVDEVQDSATAPQPKAHRRRLSDTDAMPSPSKRARTSDPPPPDPDQTPTRPPHQPFGLESDEAVFGDATSTHSKSSFTALLSSGLPFSAPTTLPLAPRSRSISPSKQFRTTAKLLDLAVPVRFMKEPDPESALPEDAQPLFKALSAVENKEGIIPEGLRAHPDFRRVRGHMWRPCTEDEDEAALLANYATFRNILDCSTRSANRKRCEASWNNRVHTPLLLHTLSSFAHLEVEPIPSARIMPAFRPLTKTGDAASVSSASSASGQDPGTPKTTAAVGVHKMVDYAVVLLPDADLESAIDTFLARQPHTMATINQTRYEPLRTCPAPIFIETKTAAGNMETANVQLGIWVAAWHQRVRSIIEFGGGNHRVITIPVIQVVGTVWTLLFVVDAGTEIRVIDWSFRIGDTDTIVGVYQLHAAMLALGDWVKKTFEPWFTLLLSRAIS</sequence>